<protein>
    <recommendedName>
        <fullName evidence="4">Peptide chain release factor 1</fullName>
    </recommendedName>
</protein>
<evidence type="ECO:0000313" key="2">
    <source>
        <dbReference type="EMBL" id="QBI52049.1"/>
    </source>
</evidence>
<sequence length="391" mass="42153">MPIAPTAQQRREVRTGRRSRGPAVMDLRFLQPLYRATGPVASVYLDTTRSTEDAAHRISLRWRELREELSESGADEATLKALDSAAGGMNGIPGPQGEALFAADGELIAAYTLSQTPSQNRAALLPVPDPVELVGDLDDGLPYVVVAIDREGADVYAYPAYGDLSEERHTSGANLHINKVPTGGWRQKHHQRHTEEVWFANAAEVAHDVEEAVKAVGAAAVFVGGDERALGKLREHLDHRTLEMLVEISGGSRGGTDAIAELRKAVEEGLHRNAVVLRSGLMEQFTQDLGRPGRAVQGLGETCEALRSGRVRRLLMDGDRGNEPSLWASSSDPLEVSDDRARLTEPAEAFEAPASSLLLRAAQATSATFTRLPSAADAREGVGAFLRFTTV</sequence>
<dbReference type="InterPro" id="IPR029064">
    <property type="entry name" value="Ribosomal_eL30-like_sf"/>
</dbReference>
<reference evidence="2 3" key="1">
    <citation type="submission" date="2019-02" db="EMBL/GenBank/DDBJ databases">
        <authorList>
            <person name="Khodamoradi S."/>
            <person name="Hahnke R.L."/>
            <person name="Kaempfer P."/>
            <person name="Schumann P."/>
            <person name="Rohde M."/>
            <person name="Steinert M."/>
            <person name="Luzhetskyy A."/>
            <person name="Wink J."/>
            <person name="Ruckert C."/>
        </authorList>
    </citation>
    <scope>NUCLEOTIDE SEQUENCE [LARGE SCALE GENOMIC DNA]</scope>
    <source>
        <strain evidence="2 3">M2</strain>
    </source>
</reference>
<dbReference type="Proteomes" id="UP000292235">
    <property type="component" value="Chromosome"/>
</dbReference>
<keyword evidence="3" id="KW-1185">Reference proteome</keyword>
<name>A0A4P6PZT4_9ACTN</name>
<feature type="region of interest" description="Disordered" evidence="1">
    <location>
        <begin position="1"/>
        <end position="20"/>
    </location>
</feature>
<dbReference type="Gene3D" id="3.30.1330.30">
    <property type="match status" value="1"/>
</dbReference>
<dbReference type="AlphaFoldDB" id="A0A4P6PZT4"/>
<evidence type="ECO:0008006" key="4">
    <source>
        <dbReference type="Google" id="ProtNLM"/>
    </source>
</evidence>
<dbReference type="KEGG" id="strr:EKD16_01160"/>
<dbReference type="EMBL" id="CP036455">
    <property type="protein sequence ID" value="QBI52049.1"/>
    <property type="molecule type" value="Genomic_DNA"/>
</dbReference>
<dbReference type="Pfam" id="PF18844">
    <property type="entry name" value="baeRF_family2"/>
    <property type="match status" value="1"/>
</dbReference>
<organism evidence="2 3">
    <name type="scientific">Streptomonospora litoralis</name>
    <dbReference type="NCBI Taxonomy" id="2498135"/>
    <lineage>
        <taxon>Bacteria</taxon>
        <taxon>Bacillati</taxon>
        <taxon>Actinomycetota</taxon>
        <taxon>Actinomycetes</taxon>
        <taxon>Streptosporangiales</taxon>
        <taxon>Nocardiopsidaceae</taxon>
        <taxon>Streptomonospora</taxon>
    </lineage>
</organism>
<dbReference type="Gene3D" id="3.30.420.60">
    <property type="entry name" value="eRF1 domain 2"/>
    <property type="match status" value="1"/>
</dbReference>
<dbReference type="SUPFAM" id="SSF53137">
    <property type="entry name" value="Translational machinery components"/>
    <property type="match status" value="1"/>
</dbReference>
<accession>A0A4P6PZT4</accession>
<dbReference type="InterPro" id="IPR042226">
    <property type="entry name" value="eFR1_2_sf"/>
</dbReference>
<evidence type="ECO:0000256" key="1">
    <source>
        <dbReference type="SAM" id="MobiDB-lite"/>
    </source>
</evidence>
<gene>
    <name evidence="2" type="ORF">EKD16_01160</name>
</gene>
<dbReference type="InterPro" id="IPR040701">
    <property type="entry name" value="Bact_RF_family2"/>
</dbReference>
<proteinExistence type="predicted"/>
<evidence type="ECO:0000313" key="3">
    <source>
        <dbReference type="Proteomes" id="UP000292235"/>
    </source>
</evidence>